<gene>
    <name evidence="1" type="ORF">ACFQT0_23895</name>
</gene>
<accession>A0ABW2U970</accession>
<dbReference type="EMBL" id="JBHTEK010000001">
    <property type="protein sequence ID" value="MFC7670070.1"/>
    <property type="molecule type" value="Genomic_DNA"/>
</dbReference>
<proteinExistence type="predicted"/>
<reference evidence="2" key="1">
    <citation type="journal article" date="2019" name="Int. J. Syst. Evol. Microbiol.">
        <title>The Global Catalogue of Microorganisms (GCM) 10K type strain sequencing project: providing services to taxonomists for standard genome sequencing and annotation.</title>
        <authorList>
            <consortium name="The Broad Institute Genomics Platform"/>
            <consortium name="The Broad Institute Genome Sequencing Center for Infectious Disease"/>
            <person name="Wu L."/>
            <person name="Ma J."/>
        </authorList>
    </citation>
    <scope>NUCLEOTIDE SEQUENCE [LARGE SCALE GENOMIC DNA]</scope>
    <source>
        <strain evidence="2">JCM 19635</strain>
    </source>
</reference>
<keyword evidence="2" id="KW-1185">Reference proteome</keyword>
<evidence type="ECO:0008006" key="3">
    <source>
        <dbReference type="Google" id="ProtNLM"/>
    </source>
</evidence>
<name>A0ABW2U970_9BACT</name>
<organism evidence="1 2">
    <name type="scientific">Hymenobacter humi</name>
    <dbReference type="NCBI Taxonomy" id="1411620"/>
    <lineage>
        <taxon>Bacteria</taxon>
        <taxon>Pseudomonadati</taxon>
        <taxon>Bacteroidota</taxon>
        <taxon>Cytophagia</taxon>
        <taxon>Cytophagales</taxon>
        <taxon>Hymenobacteraceae</taxon>
        <taxon>Hymenobacter</taxon>
    </lineage>
</organism>
<comment type="caution">
    <text evidence="1">The sequence shown here is derived from an EMBL/GenBank/DDBJ whole genome shotgun (WGS) entry which is preliminary data.</text>
</comment>
<evidence type="ECO:0000313" key="2">
    <source>
        <dbReference type="Proteomes" id="UP001596513"/>
    </source>
</evidence>
<dbReference type="RefSeq" id="WP_380205539.1">
    <property type="nucleotide sequence ID" value="NZ_JBHTEK010000001.1"/>
</dbReference>
<evidence type="ECO:0000313" key="1">
    <source>
        <dbReference type="EMBL" id="MFC7670070.1"/>
    </source>
</evidence>
<protein>
    <recommendedName>
        <fullName evidence="3">Transposase</fullName>
    </recommendedName>
</protein>
<dbReference type="Proteomes" id="UP001596513">
    <property type="component" value="Unassembled WGS sequence"/>
</dbReference>
<sequence>MRLQVVLSSRGYVLFDDTVLDKDHSRRIELVRFQYSDNALGVFGRHRPSHQCCVNPETYQFWLINYHLFVPKAGSQMKLDHAAEMLA</sequence>